<proteinExistence type="predicted"/>
<accession>A8ZLX1</accession>
<keyword evidence="1" id="KW-0614">Plasmid</keyword>
<reference evidence="1 2" key="1">
    <citation type="journal article" date="2008" name="Proc. Natl. Acad. Sci. U.S.A.">
        <title>Niche adaptation and genome expansion in the chlorophyll d-producing cyanobacterium Acaryochloris marina.</title>
        <authorList>
            <person name="Swingley W.D."/>
            <person name="Chen M."/>
            <person name="Cheung P.C."/>
            <person name="Conrad A.L."/>
            <person name="Dejesa L.C."/>
            <person name="Hao J."/>
            <person name="Honchak B.M."/>
            <person name="Karbach L.E."/>
            <person name="Kurdoglu A."/>
            <person name="Lahiri S."/>
            <person name="Mastrian S.D."/>
            <person name="Miyashita H."/>
            <person name="Page L."/>
            <person name="Ramakrishna P."/>
            <person name="Satoh S."/>
            <person name="Sattley W.M."/>
            <person name="Shimada Y."/>
            <person name="Taylor H.L."/>
            <person name="Tomo T."/>
            <person name="Tsuchiya T."/>
            <person name="Wang Z.T."/>
            <person name="Raymond J."/>
            <person name="Mimuro M."/>
            <person name="Blankenship R.E."/>
            <person name="Touchman J.W."/>
        </authorList>
    </citation>
    <scope>NUCLEOTIDE SEQUENCE [LARGE SCALE GENOMIC DNA]</scope>
    <source>
        <strain evidence="2">MBIC 11017</strain>
        <plasmid evidence="2">Plasmid pREB2</plasmid>
    </source>
</reference>
<protein>
    <submittedName>
        <fullName evidence="1">Uncharacterized protein</fullName>
    </submittedName>
</protein>
<evidence type="ECO:0000313" key="2">
    <source>
        <dbReference type="Proteomes" id="UP000000268"/>
    </source>
</evidence>
<dbReference type="HOGENOM" id="CLU_3283153_0_0_3"/>
<gene>
    <name evidence="1" type="ordered locus">AM1_B0014</name>
</gene>
<dbReference type="AlphaFoldDB" id="A8ZLX1"/>
<keyword evidence="2" id="KW-1185">Reference proteome</keyword>
<dbReference type="EMBL" id="CP000839">
    <property type="protein sequence ID" value="ABW31740.1"/>
    <property type="molecule type" value="Genomic_DNA"/>
</dbReference>
<dbReference type="Proteomes" id="UP000000268">
    <property type="component" value="Plasmid pREB2"/>
</dbReference>
<sequence length="40" mass="4616">MHDGIAKTKLDSRAIIKSMKTEQKKLAYLIDIRHLAMKSM</sequence>
<name>A8ZLX1_ACAM1</name>
<dbReference type="KEGG" id="amr:AM1_B0014"/>
<organism evidence="1 2">
    <name type="scientific">Acaryochloris marina (strain MBIC 11017)</name>
    <dbReference type="NCBI Taxonomy" id="329726"/>
    <lineage>
        <taxon>Bacteria</taxon>
        <taxon>Bacillati</taxon>
        <taxon>Cyanobacteriota</taxon>
        <taxon>Cyanophyceae</taxon>
        <taxon>Acaryochloridales</taxon>
        <taxon>Acaryochloridaceae</taxon>
        <taxon>Acaryochloris</taxon>
    </lineage>
</organism>
<geneLocation type="plasmid" evidence="1 2">
    <name>pREB2</name>
</geneLocation>
<evidence type="ECO:0000313" key="1">
    <source>
        <dbReference type="EMBL" id="ABW31740.1"/>
    </source>
</evidence>